<comment type="caution">
    <text evidence="1">The sequence shown here is derived from an EMBL/GenBank/DDBJ whole genome shotgun (WGS) entry which is preliminary data.</text>
</comment>
<gene>
    <name evidence="1" type="ORF">WMY93_027642</name>
</gene>
<organism evidence="1 2">
    <name type="scientific">Mugilogobius chulae</name>
    <name type="common">yellowstripe goby</name>
    <dbReference type="NCBI Taxonomy" id="88201"/>
    <lineage>
        <taxon>Eukaryota</taxon>
        <taxon>Metazoa</taxon>
        <taxon>Chordata</taxon>
        <taxon>Craniata</taxon>
        <taxon>Vertebrata</taxon>
        <taxon>Euteleostomi</taxon>
        <taxon>Actinopterygii</taxon>
        <taxon>Neopterygii</taxon>
        <taxon>Teleostei</taxon>
        <taxon>Neoteleostei</taxon>
        <taxon>Acanthomorphata</taxon>
        <taxon>Gobiaria</taxon>
        <taxon>Gobiiformes</taxon>
        <taxon>Gobioidei</taxon>
        <taxon>Gobiidae</taxon>
        <taxon>Gobionellinae</taxon>
        <taxon>Mugilogobius</taxon>
    </lineage>
</organism>
<dbReference type="AlphaFoldDB" id="A0AAW0N097"/>
<dbReference type="EMBL" id="JBBPFD010000020">
    <property type="protein sequence ID" value="KAK7884519.1"/>
    <property type="molecule type" value="Genomic_DNA"/>
</dbReference>
<proteinExistence type="predicted"/>
<protein>
    <submittedName>
        <fullName evidence="1">Uncharacterized protein</fullName>
    </submittedName>
</protein>
<evidence type="ECO:0000313" key="2">
    <source>
        <dbReference type="Proteomes" id="UP001460270"/>
    </source>
</evidence>
<keyword evidence="2" id="KW-1185">Reference proteome</keyword>
<dbReference type="Proteomes" id="UP001460270">
    <property type="component" value="Unassembled WGS sequence"/>
</dbReference>
<sequence>MSDSPLTTRHTPAVVLVPPAPGLIPTVCLAPAQCPVRGGKGLIAALGSDWRLTGLGRPHHVGQRSNLPSPWPLCSSKEALGQMERPIVRMRGGGFVCGTIRDQPLRKHIDCRSVYFGMGWDGFFE</sequence>
<accession>A0AAW0N097</accession>
<name>A0AAW0N097_9GOBI</name>
<reference evidence="2" key="1">
    <citation type="submission" date="2024-04" db="EMBL/GenBank/DDBJ databases">
        <title>Salinicola lusitanus LLJ914,a marine bacterium isolated from the Okinawa Trough.</title>
        <authorList>
            <person name="Li J."/>
        </authorList>
    </citation>
    <scope>NUCLEOTIDE SEQUENCE [LARGE SCALE GENOMIC DNA]</scope>
</reference>
<evidence type="ECO:0000313" key="1">
    <source>
        <dbReference type="EMBL" id="KAK7884519.1"/>
    </source>
</evidence>